<protein>
    <submittedName>
        <fullName evidence="1">Conserved domain protein</fullName>
    </submittedName>
</protein>
<sequence length="38" mass="4241">MLAPSDTKYQTQHIPLKAKYPGGFDALFLLGFMNQLQG</sequence>
<organism evidence="1 2">
    <name type="scientific">Streptococcus mitis bv. 2 str. SK95</name>
    <dbReference type="NCBI Taxonomy" id="1000588"/>
    <lineage>
        <taxon>Bacteria</taxon>
        <taxon>Bacillati</taxon>
        <taxon>Bacillota</taxon>
        <taxon>Bacilli</taxon>
        <taxon>Lactobacillales</taxon>
        <taxon>Streptococcaceae</taxon>
        <taxon>Streptococcus</taxon>
    </lineage>
</organism>
<evidence type="ECO:0000313" key="1">
    <source>
        <dbReference type="EMBL" id="EGU63697.1"/>
    </source>
</evidence>
<evidence type="ECO:0000313" key="2">
    <source>
        <dbReference type="Proteomes" id="UP000003858"/>
    </source>
</evidence>
<dbReference type="AlphaFoldDB" id="F9LZ57"/>
<dbReference type="PATRIC" id="fig|1000588.3.peg.1665"/>
<name>F9LZ57_STROR</name>
<comment type="caution">
    <text evidence="1">The sequence shown here is derived from an EMBL/GenBank/DDBJ whole genome shotgun (WGS) entry which is preliminary data.</text>
</comment>
<proteinExistence type="predicted"/>
<accession>F9LZ57</accession>
<reference evidence="1 2" key="1">
    <citation type="submission" date="2011-05" db="EMBL/GenBank/DDBJ databases">
        <authorList>
            <person name="Durkin A.S."/>
            <person name="Radune D."/>
            <person name="Hostetler J."/>
            <person name="Torralba M."/>
            <person name="Gillis M."/>
            <person name="Methe B."/>
            <person name="Sutton G."/>
            <person name="Nelson K.E."/>
        </authorList>
    </citation>
    <scope>NUCLEOTIDE SEQUENCE [LARGE SCALE GENOMIC DNA]</scope>
    <source>
        <strain evidence="1 2">SK95</strain>
    </source>
</reference>
<dbReference type="Proteomes" id="UP000003858">
    <property type="component" value="Unassembled WGS sequence"/>
</dbReference>
<gene>
    <name evidence="1" type="ORF">HMPREF9965_1507</name>
</gene>
<dbReference type="EMBL" id="AFUB01000056">
    <property type="protein sequence ID" value="EGU63697.1"/>
    <property type="molecule type" value="Genomic_DNA"/>
</dbReference>